<dbReference type="AlphaFoldDB" id="A0A8T7M4R7"/>
<geneLocation type="plasmid" evidence="11 13">
    <name>unnamed1</name>
</geneLocation>
<keyword evidence="13" id="KW-1185">Reference proteome</keyword>
<keyword evidence="5" id="KW-0408">Iron</keyword>
<keyword evidence="4 8" id="KW-1133">Transmembrane helix</keyword>
<name>A0A8T7M4R7_9CHLR</name>
<dbReference type="EMBL" id="CP128401">
    <property type="protein sequence ID" value="WJW69994.1"/>
    <property type="molecule type" value="Genomic_DNA"/>
</dbReference>
<evidence type="ECO:0000256" key="5">
    <source>
        <dbReference type="ARBA" id="ARBA00023004"/>
    </source>
</evidence>
<proteinExistence type="predicted"/>
<feature type="transmembrane region" description="Helical" evidence="8">
    <location>
        <begin position="21"/>
        <end position="39"/>
    </location>
</feature>
<feature type="compositionally biased region" description="Low complexity" evidence="7">
    <location>
        <begin position="304"/>
        <end position="327"/>
    </location>
</feature>
<evidence type="ECO:0000256" key="1">
    <source>
        <dbReference type="ARBA" id="ARBA00004141"/>
    </source>
</evidence>
<dbReference type="RefSeq" id="WP_341471879.1">
    <property type="nucleotide sequence ID" value="NZ_CP128401.1"/>
</dbReference>
<evidence type="ECO:0000313" key="13">
    <source>
        <dbReference type="Proteomes" id="UP001431572"/>
    </source>
</evidence>
<organism evidence="10 12">
    <name type="scientific">Candidatus Chlorohelix allophototropha</name>
    <dbReference type="NCBI Taxonomy" id="3003348"/>
    <lineage>
        <taxon>Bacteria</taxon>
        <taxon>Bacillati</taxon>
        <taxon>Chloroflexota</taxon>
        <taxon>Chloroflexia</taxon>
        <taxon>Candidatus Chloroheliales</taxon>
        <taxon>Candidatus Chloroheliaceae</taxon>
        <taxon>Candidatus Chlorohelix</taxon>
    </lineage>
</organism>
<gene>
    <name evidence="10" type="ORF">HXX08_14210</name>
    <name evidence="11" type="ORF">OZ401_004795</name>
</gene>
<reference evidence="10 12" key="1">
    <citation type="submission" date="2020-06" db="EMBL/GenBank/DDBJ databases">
        <title>Anoxygenic phototrophic Chloroflexota member uses a Type I reaction center.</title>
        <authorList>
            <person name="Tsuji J.M."/>
            <person name="Shaw N.A."/>
            <person name="Nagashima S."/>
            <person name="Venkiteswaran J."/>
            <person name="Schiff S.L."/>
            <person name="Hanada S."/>
            <person name="Tank M."/>
            <person name="Neufeld J.D."/>
        </authorList>
    </citation>
    <scope>NUCLEOTIDE SEQUENCE [LARGE SCALE GENOMIC DNA]</scope>
    <source>
        <strain evidence="10">L227-S17</strain>
    </source>
</reference>
<dbReference type="Proteomes" id="UP000521676">
    <property type="component" value="Unassembled WGS sequence"/>
</dbReference>
<dbReference type="InterPro" id="IPR013130">
    <property type="entry name" value="Fe3_Rdtase_TM_dom"/>
</dbReference>
<keyword evidence="3 8" id="KW-0812">Transmembrane</keyword>
<dbReference type="GO" id="GO:0005886">
    <property type="term" value="C:plasma membrane"/>
    <property type="evidence" value="ECO:0007669"/>
    <property type="project" value="TreeGrafter"/>
</dbReference>
<reference evidence="11" key="2">
    <citation type="journal article" date="2024" name="Nature">
        <title>Anoxygenic phototroph of the Chloroflexota uses a type I reaction centre.</title>
        <authorList>
            <person name="Tsuji J.M."/>
            <person name="Shaw N.A."/>
            <person name="Nagashima S."/>
            <person name="Venkiteswaran J.J."/>
            <person name="Schiff S.L."/>
            <person name="Watanabe T."/>
            <person name="Fukui M."/>
            <person name="Hanada S."/>
            <person name="Tank M."/>
            <person name="Neufeld J.D."/>
        </authorList>
    </citation>
    <scope>NUCLEOTIDE SEQUENCE</scope>
    <source>
        <strain evidence="11">L227-S17</strain>
        <plasmid evidence="11 13">unnamed1</plasmid>
    </source>
</reference>
<evidence type="ECO:0000313" key="10">
    <source>
        <dbReference type="EMBL" id="NWJ47012.1"/>
    </source>
</evidence>
<keyword evidence="6 8" id="KW-0472">Membrane</keyword>
<evidence type="ECO:0000313" key="12">
    <source>
        <dbReference type="Proteomes" id="UP000521676"/>
    </source>
</evidence>
<dbReference type="GO" id="GO:0016679">
    <property type="term" value="F:oxidoreductase activity, acting on diphenols and related substances as donors"/>
    <property type="evidence" value="ECO:0007669"/>
    <property type="project" value="TreeGrafter"/>
</dbReference>
<dbReference type="GO" id="GO:0010181">
    <property type="term" value="F:FMN binding"/>
    <property type="evidence" value="ECO:0007669"/>
    <property type="project" value="TreeGrafter"/>
</dbReference>
<dbReference type="PANTHER" id="PTHR36964:SF1">
    <property type="entry name" value="PROTEIN-METHIONINE-SULFOXIDE REDUCTASE HEME-BINDING SUBUNIT MSRQ"/>
    <property type="match status" value="1"/>
</dbReference>
<accession>A0A8T7M4R7</accession>
<sequence length="335" mass="35702">MLASSKIQNISANSNPRLKTHAVMTGITFVGCLIAAIFASPAQSILETLSVGTGYIGLLLIMATLLIGPINMLKVRKNPVNINLRRDVGIWAGITSLAHVFFAAALQLSWGSSLLGFFFNTDGAFKFNLFGISSVFGLIGTLVILLLLVISNNLFLKKLKGKNWKTMQRLNYLLFVVALAHTFTQQVNIGRNALLIFGVMALTAGVVLAQSIGAWVYRQRAQQRKVTTEAVVASKAVGARRASVELASGKTRKYNVVSRNSFAKVISSVGVGALVLFMGFMIAKEGTQVINSINNTANSNGYVTNSNGSTSSSSSSGVQVNSAAVSQPQVVSRHS</sequence>
<evidence type="ECO:0000256" key="2">
    <source>
        <dbReference type="ARBA" id="ARBA00022448"/>
    </source>
</evidence>
<dbReference type="EMBL" id="JACATZ010000001">
    <property type="protein sequence ID" value="NWJ47012.1"/>
    <property type="molecule type" value="Genomic_DNA"/>
</dbReference>
<evidence type="ECO:0000259" key="9">
    <source>
        <dbReference type="Pfam" id="PF01794"/>
    </source>
</evidence>
<feature type="region of interest" description="Disordered" evidence="7">
    <location>
        <begin position="304"/>
        <end position="335"/>
    </location>
</feature>
<feature type="transmembrane region" description="Helical" evidence="8">
    <location>
        <begin position="88"/>
        <end position="110"/>
    </location>
</feature>
<dbReference type="InterPro" id="IPR022837">
    <property type="entry name" value="MsrQ-like"/>
</dbReference>
<dbReference type="GO" id="GO:0020037">
    <property type="term" value="F:heme binding"/>
    <property type="evidence" value="ECO:0007669"/>
    <property type="project" value="TreeGrafter"/>
</dbReference>
<feature type="domain" description="Ferric oxidoreductase" evidence="9">
    <location>
        <begin position="53"/>
        <end position="178"/>
    </location>
</feature>
<dbReference type="PROSITE" id="PS51257">
    <property type="entry name" value="PROKAR_LIPOPROTEIN"/>
    <property type="match status" value="1"/>
</dbReference>
<protein>
    <submittedName>
        <fullName evidence="10">Ferric reductase-like transmembrane domain-containing protein</fullName>
    </submittedName>
</protein>
<evidence type="ECO:0000256" key="7">
    <source>
        <dbReference type="SAM" id="MobiDB-lite"/>
    </source>
</evidence>
<keyword evidence="11" id="KW-0614">Plasmid</keyword>
<dbReference type="PANTHER" id="PTHR36964">
    <property type="entry name" value="PROTEIN-METHIONINE-SULFOXIDE REDUCTASE HEME-BINDING SUBUNIT MSRQ"/>
    <property type="match status" value="1"/>
</dbReference>
<evidence type="ECO:0000313" key="11">
    <source>
        <dbReference type="EMBL" id="WJW69994.1"/>
    </source>
</evidence>
<evidence type="ECO:0000256" key="4">
    <source>
        <dbReference type="ARBA" id="ARBA00022989"/>
    </source>
</evidence>
<feature type="transmembrane region" description="Helical" evidence="8">
    <location>
        <begin position="170"/>
        <end position="187"/>
    </location>
</feature>
<comment type="subcellular location">
    <subcellularLocation>
        <location evidence="1">Membrane</location>
        <topology evidence="1">Multi-pass membrane protein</topology>
    </subcellularLocation>
</comment>
<feature type="transmembrane region" description="Helical" evidence="8">
    <location>
        <begin position="45"/>
        <end position="67"/>
    </location>
</feature>
<evidence type="ECO:0000256" key="8">
    <source>
        <dbReference type="SAM" id="Phobius"/>
    </source>
</evidence>
<evidence type="ECO:0000256" key="3">
    <source>
        <dbReference type="ARBA" id="ARBA00022692"/>
    </source>
</evidence>
<evidence type="ECO:0000256" key="6">
    <source>
        <dbReference type="ARBA" id="ARBA00023136"/>
    </source>
</evidence>
<feature type="transmembrane region" description="Helical" evidence="8">
    <location>
        <begin position="193"/>
        <end position="217"/>
    </location>
</feature>
<feature type="transmembrane region" description="Helical" evidence="8">
    <location>
        <begin position="130"/>
        <end position="150"/>
    </location>
</feature>
<dbReference type="Proteomes" id="UP001431572">
    <property type="component" value="Plasmid unnamed1"/>
</dbReference>
<feature type="transmembrane region" description="Helical" evidence="8">
    <location>
        <begin position="262"/>
        <end position="283"/>
    </location>
</feature>
<dbReference type="Pfam" id="PF01794">
    <property type="entry name" value="Ferric_reduct"/>
    <property type="match status" value="1"/>
</dbReference>
<keyword evidence="2" id="KW-0813">Transport</keyword>